<dbReference type="PROSITE" id="PS51782">
    <property type="entry name" value="LYSM"/>
    <property type="match status" value="1"/>
</dbReference>
<dbReference type="KEGG" id="spoa:EQM13_02735"/>
<evidence type="ECO:0000313" key="2">
    <source>
        <dbReference type="EMBL" id="QAT60566.1"/>
    </source>
</evidence>
<keyword evidence="3" id="KW-1185">Reference proteome</keyword>
<dbReference type="SMART" id="SM00257">
    <property type="entry name" value="LysM"/>
    <property type="match status" value="1"/>
</dbReference>
<dbReference type="InterPro" id="IPR024300">
    <property type="entry name" value="SipL_SPOCS_dom"/>
</dbReference>
<dbReference type="Gene3D" id="3.10.350.10">
    <property type="entry name" value="LysM domain"/>
    <property type="match status" value="1"/>
</dbReference>
<dbReference type="Proteomes" id="UP000287969">
    <property type="component" value="Chromosome"/>
</dbReference>
<evidence type="ECO:0000313" key="3">
    <source>
        <dbReference type="Proteomes" id="UP000287969"/>
    </source>
</evidence>
<dbReference type="SUPFAM" id="SSF54106">
    <property type="entry name" value="LysM domain"/>
    <property type="match status" value="1"/>
</dbReference>
<organism evidence="2 3">
    <name type="scientific">Acidilutibacter cellobiosedens</name>
    <dbReference type="NCBI Taxonomy" id="2507161"/>
    <lineage>
        <taxon>Bacteria</taxon>
        <taxon>Bacillati</taxon>
        <taxon>Bacillota</taxon>
        <taxon>Tissierellia</taxon>
        <taxon>Tissierellales</taxon>
        <taxon>Acidilutibacteraceae</taxon>
        <taxon>Acidilutibacter</taxon>
    </lineage>
</organism>
<dbReference type="CDD" id="cd00118">
    <property type="entry name" value="LysM"/>
    <property type="match status" value="1"/>
</dbReference>
<sequence length="513" mass="58626">MAVELVKDILKVDELKGKDETQTMVEAEIYLNQSKPEIDKILWVDGKAQITNSKIVQDKVIINGIVKFKAVYKSKEENPRIFKLETVQDFRNEVELEGINENMTSDVKIGLEYIEYELLDERKVGLKSLVNIQTKVGRTNTLEVIKDIRGGEDTQILKEKIKYNDVIGMKESYTIVKEAFEIEEGMPPIDDILKAELNTYEKESKVVDGRVIISGILDCLIVYNGGGNINSLKKEISFNHFLEIEGAEKDLNCQIKMEVESVEYEIKEDSEGISRILELESKVKILGKVYDNREKEIVLDMYSTDQNINLKKEKTLLLENVKNLICRETVTREIDMLGDILTIEGRVSILDSRYIEGKVVTEGTVNLNILYVEENTGEIKNSQEEIPFKFYNDIDELKGNISVEVESILEQISYKVNDGGLNIEAAVKNSIMLNREKEIDIIVDLEETGEALNKKNRPSITVYIVQKDDILWDIAKRYHTTVKEIMSANNITSPQILMPGEKIIIEKHVDTQF</sequence>
<dbReference type="EMBL" id="CP035282">
    <property type="protein sequence ID" value="QAT60566.1"/>
    <property type="molecule type" value="Genomic_DNA"/>
</dbReference>
<evidence type="ECO:0000259" key="1">
    <source>
        <dbReference type="PROSITE" id="PS51782"/>
    </source>
</evidence>
<proteinExistence type="predicted"/>
<dbReference type="OrthoDB" id="9779340at2"/>
<accession>A0A410Q9C2</accession>
<dbReference type="Pfam" id="PF12673">
    <property type="entry name" value="SipL"/>
    <property type="match status" value="3"/>
</dbReference>
<dbReference type="AlphaFoldDB" id="A0A410Q9C2"/>
<gene>
    <name evidence="2" type="ORF">EQM13_02735</name>
</gene>
<dbReference type="InterPro" id="IPR036779">
    <property type="entry name" value="LysM_dom_sf"/>
</dbReference>
<dbReference type="Pfam" id="PF01476">
    <property type="entry name" value="LysM"/>
    <property type="match status" value="1"/>
</dbReference>
<name>A0A410Q9C2_9FIRM</name>
<reference evidence="3" key="1">
    <citation type="submission" date="2019-01" db="EMBL/GenBank/DDBJ databases">
        <title>Draft genomes of a novel of Sporanaerobacter strains.</title>
        <authorList>
            <person name="Ma S."/>
        </authorList>
    </citation>
    <scope>NUCLEOTIDE SEQUENCE [LARGE SCALE GENOMIC DNA]</scope>
    <source>
        <strain evidence="3">NJN-17</strain>
    </source>
</reference>
<feature type="domain" description="LysM" evidence="1">
    <location>
        <begin position="461"/>
        <end position="505"/>
    </location>
</feature>
<protein>
    <submittedName>
        <fullName evidence="2">DUF3794 domain-containing protein</fullName>
    </submittedName>
</protein>
<dbReference type="InterPro" id="IPR018392">
    <property type="entry name" value="LysM"/>
</dbReference>
<dbReference type="RefSeq" id="WP_114218309.1">
    <property type="nucleotide sequence ID" value="NZ_CP035282.1"/>
</dbReference>